<organism evidence="1 2">
    <name type="scientific">Populus alba x Populus x berolinensis</name>
    <dbReference type="NCBI Taxonomy" id="444605"/>
    <lineage>
        <taxon>Eukaryota</taxon>
        <taxon>Viridiplantae</taxon>
        <taxon>Streptophyta</taxon>
        <taxon>Embryophyta</taxon>
        <taxon>Tracheophyta</taxon>
        <taxon>Spermatophyta</taxon>
        <taxon>Magnoliopsida</taxon>
        <taxon>eudicotyledons</taxon>
        <taxon>Gunneridae</taxon>
        <taxon>Pentapetalae</taxon>
        <taxon>rosids</taxon>
        <taxon>fabids</taxon>
        <taxon>Malpighiales</taxon>
        <taxon>Salicaceae</taxon>
        <taxon>Saliceae</taxon>
        <taxon>Populus</taxon>
    </lineage>
</organism>
<reference evidence="1" key="1">
    <citation type="journal article" date="2023" name="Mol. Ecol. Resour.">
        <title>Chromosome-level genome assembly of a triploid poplar Populus alba 'Berolinensis'.</title>
        <authorList>
            <person name="Chen S."/>
            <person name="Yu Y."/>
            <person name="Wang X."/>
            <person name="Wang S."/>
            <person name="Zhang T."/>
            <person name="Zhou Y."/>
            <person name="He R."/>
            <person name="Meng N."/>
            <person name="Wang Y."/>
            <person name="Liu W."/>
            <person name="Liu Z."/>
            <person name="Liu J."/>
            <person name="Guo Q."/>
            <person name="Huang H."/>
            <person name="Sederoff R.R."/>
            <person name="Wang G."/>
            <person name="Qu G."/>
            <person name="Chen S."/>
        </authorList>
    </citation>
    <scope>NUCLEOTIDE SEQUENCE</scope>
    <source>
        <strain evidence="1">SC-2020</strain>
    </source>
</reference>
<dbReference type="EMBL" id="JAQIZT010000014">
    <property type="protein sequence ID" value="KAJ6971839.1"/>
    <property type="molecule type" value="Genomic_DNA"/>
</dbReference>
<name>A0AAD6LR81_9ROSI</name>
<comment type="caution">
    <text evidence="1">The sequence shown here is derived from an EMBL/GenBank/DDBJ whole genome shotgun (WGS) entry which is preliminary data.</text>
</comment>
<evidence type="ECO:0000313" key="2">
    <source>
        <dbReference type="Proteomes" id="UP001164929"/>
    </source>
</evidence>
<dbReference type="Proteomes" id="UP001164929">
    <property type="component" value="Chromosome 14"/>
</dbReference>
<dbReference type="AlphaFoldDB" id="A0AAD6LR81"/>
<proteinExistence type="predicted"/>
<sequence length="74" mass="8224">MSKLRFSMRKLFHLMGTTLTQPSTREALFQTLPALTNLKQERLCSVGGSYAAGWRQNLSRLANISVVAASILLQ</sequence>
<accession>A0AAD6LR81</accession>
<gene>
    <name evidence="1" type="ORF">NC653_032393</name>
</gene>
<keyword evidence="2" id="KW-1185">Reference proteome</keyword>
<evidence type="ECO:0000313" key="1">
    <source>
        <dbReference type="EMBL" id="KAJ6971839.1"/>
    </source>
</evidence>
<protein>
    <submittedName>
        <fullName evidence="1">Uncharacterized protein</fullName>
    </submittedName>
</protein>